<dbReference type="PANTHER" id="PTHR46333">
    <property type="entry name" value="CYTOKINESIS PROTEIN 3"/>
    <property type="match status" value="1"/>
</dbReference>
<feature type="domain" description="Transglutaminase-like" evidence="2">
    <location>
        <begin position="261"/>
        <end position="330"/>
    </location>
</feature>
<comment type="caution">
    <text evidence="3">The sequence shown here is derived from an EMBL/GenBank/DDBJ whole genome shotgun (WGS) entry which is preliminary data.</text>
</comment>
<feature type="compositionally biased region" description="Polar residues" evidence="1">
    <location>
        <begin position="1"/>
        <end position="19"/>
    </location>
</feature>
<dbReference type="Gene3D" id="3.10.620.30">
    <property type="match status" value="1"/>
</dbReference>
<dbReference type="AlphaFoldDB" id="A0A3N0XX54"/>
<proteinExistence type="predicted"/>
<feature type="region of interest" description="Disordered" evidence="1">
    <location>
        <begin position="118"/>
        <end position="147"/>
    </location>
</feature>
<protein>
    <submittedName>
        <fullName evidence="3">Kyphoscoliosis peptidase</fullName>
    </submittedName>
</protein>
<evidence type="ECO:0000313" key="3">
    <source>
        <dbReference type="EMBL" id="ROK15835.1"/>
    </source>
</evidence>
<gene>
    <name evidence="3" type="ORF">DPX16_10139</name>
</gene>
<evidence type="ECO:0000256" key="1">
    <source>
        <dbReference type="SAM" id="MobiDB-lite"/>
    </source>
</evidence>
<dbReference type="Pfam" id="PF01841">
    <property type="entry name" value="Transglut_core"/>
    <property type="match status" value="1"/>
</dbReference>
<accession>A0A3N0XX54</accession>
<dbReference type="InterPro" id="IPR002931">
    <property type="entry name" value="Transglutaminase-like"/>
</dbReference>
<dbReference type="Proteomes" id="UP000281406">
    <property type="component" value="Unassembled WGS sequence"/>
</dbReference>
<feature type="region of interest" description="Disordered" evidence="1">
    <location>
        <begin position="1"/>
        <end position="40"/>
    </location>
</feature>
<dbReference type="GO" id="GO:0005737">
    <property type="term" value="C:cytoplasm"/>
    <property type="evidence" value="ECO:0007669"/>
    <property type="project" value="TreeGrafter"/>
</dbReference>
<evidence type="ECO:0000313" key="4">
    <source>
        <dbReference type="Proteomes" id="UP000281406"/>
    </source>
</evidence>
<dbReference type="InterPro" id="IPR038765">
    <property type="entry name" value="Papain-like_cys_pep_sf"/>
</dbReference>
<sequence>MDEAQADQQPITTKNSNRGHQPEETATDSNNDTQKQNFDLKVEDGVLKYKLQNVSGSQETGIRDENSTKVCLTIKSHRGGSQSVEQNDPKPLTIVPIQENAVSHKVLLENFDGKLCEEQRPSTKRQLSAESAAKSVSVRKRSTVKKSQEEIVKPLSVASPGTQSGRPYLPAVSSSQRKPRKLLFPSTDIFNKVDTFSIKKGKELRELEVFDAQKIACAVTEGSRNDLEKLRAIWIWLCHNIEYDLEGYLGLSQKICSSDEVIRKGKGVCSGYSGLCVKMCREVGIECVEVSGYSKGIGYQARHSLAEKRSDHEWNAVFVGGQWWLLDACWGAGTVDMKSKTFMKRFQKGARECPLCGRYVPAMRTSAEPASLRAMQRTLPGSQSGIKSRKCGFKGRPRVFRVPFGIQPLKDVVVSRLMSLQSSYWWCECNRENGPRGTFTSQGTALVASSYN</sequence>
<dbReference type="EMBL" id="RJVU01057857">
    <property type="protein sequence ID" value="ROK15835.1"/>
    <property type="molecule type" value="Genomic_DNA"/>
</dbReference>
<organism evidence="3 4">
    <name type="scientific">Anabarilius grahami</name>
    <name type="common">Kanglang fish</name>
    <name type="synonym">Barilius grahami</name>
    <dbReference type="NCBI Taxonomy" id="495550"/>
    <lineage>
        <taxon>Eukaryota</taxon>
        <taxon>Metazoa</taxon>
        <taxon>Chordata</taxon>
        <taxon>Craniata</taxon>
        <taxon>Vertebrata</taxon>
        <taxon>Euteleostomi</taxon>
        <taxon>Actinopterygii</taxon>
        <taxon>Neopterygii</taxon>
        <taxon>Teleostei</taxon>
        <taxon>Ostariophysi</taxon>
        <taxon>Cypriniformes</taxon>
        <taxon>Xenocyprididae</taxon>
        <taxon>Xenocypridinae</taxon>
        <taxon>Xenocypridinae incertae sedis</taxon>
        <taxon>Anabarilius</taxon>
    </lineage>
</organism>
<dbReference type="SMART" id="SM00460">
    <property type="entry name" value="TGc"/>
    <property type="match status" value="1"/>
</dbReference>
<evidence type="ECO:0000259" key="2">
    <source>
        <dbReference type="SMART" id="SM00460"/>
    </source>
</evidence>
<name>A0A3N0XX54_ANAGA</name>
<dbReference type="InterPro" id="IPR052557">
    <property type="entry name" value="CAP/Cytokinesis_protein"/>
</dbReference>
<dbReference type="SUPFAM" id="SSF54001">
    <property type="entry name" value="Cysteine proteinases"/>
    <property type="match status" value="1"/>
</dbReference>
<keyword evidence="4" id="KW-1185">Reference proteome</keyword>
<dbReference type="OrthoDB" id="6129702at2759"/>
<dbReference type="PANTHER" id="PTHR46333:SF4">
    <property type="entry name" value="TRANSGLUTAMINASE-LIKE DOMAIN-CONTAINING PROTEIN"/>
    <property type="match status" value="1"/>
</dbReference>
<reference evidence="3 4" key="1">
    <citation type="submission" date="2018-10" db="EMBL/GenBank/DDBJ databases">
        <title>Genome assembly for a Yunnan-Guizhou Plateau 3E fish, Anabarilius grahami (Regan), and its evolutionary and genetic applications.</title>
        <authorList>
            <person name="Jiang W."/>
        </authorList>
    </citation>
    <scope>NUCLEOTIDE SEQUENCE [LARGE SCALE GENOMIC DNA]</scope>
    <source>
        <strain evidence="3">AG-KIZ</strain>
        <tissue evidence="3">Muscle</tissue>
    </source>
</reference>
<feature type="compositionally biased region" description="Polar residues" evidence="1">
    <location>
        <begin position="27"/>
        <end position="37"/>
    </location>
</feature>